<evidence type="ECO:0000259" key="7">
    <source>
        <dbReference type="PROSITE" id="PS50405"/>
    </source>
</evidence>
<dbReference type="SUPFAM" id="SSF47616">
    <property type="entry name" value="GST C-terminal domain-like"/>
    <property type="match status" value="1"/>
</dbReference>
<evidence type="ECO:0000259" key="6">
    <source>
        <dbReference type="PROSITE" id="PS50404"/>
    </source>
</evidence>
<evidence type="ECO:0000256" key="2">
    <source>
        <dbReference type="ARBA" id="ARBA00022679"/>
    </source>
</evidence>
<feature type="domain" description="GST C-terminal" evidence="7">
    <location>
        <begin position="36"/>
        <end position="176"/>
    </location>
</feature>
<dbReference type="InterPro" id="IPR004045">
    <property type="entry name" value="Glutathione_S-Trfase_N"/>
</dbReference>
<evidence type="ECO:0000256" key="5">
    <source>
        <dbReference type="ARBA" id="ARBA00078118"/>
    </source>
</evidence>
<dbReference type="PANTHER" id="PTHR11571:SF224">
    <property type="entry name" value="HEMATOPOIETIC PROSTAGLANDIN D SYNTHASE"/>
    <property type="match status" value="1"/>
</dbReference>
<dbReference type="OrthoDB" id="414243at2759"/>
<dbReference type="AlphaFoldDB" id="A0A0B1T1L6"/>
<gene>
    <name evidence="8" type="ORF">OESDEN_08679</name>
</gene>
<dbReference type="PANTHER" id="PTHR11571">
    <property type="entry name" value="GLUTATHIONE S-TRANSFERASE"/>
    <property type="match status" value="1"/>
</dbReference>
<dbReference type="InterPro" id="IPR036282">
    <property type="entry name" value="Glutathione-S-Trfase_C_sf"/>
</dbReference>
<comment type="catalytic activity">
    <reaction evidence="4">
        <text>RX + glutathione = an S-substituted glutathione + a halide anion + H(+)</text>
        <dbReference type="Rhea" id="RHEA:16437"/>
        <dbReference type="ChEBI" id="CHEBI:15378"/>
        <dbReference type="ChEBI" id="CHEBI:16042"/>
        <dbReference type="ChEBI" id="CHEBI:17792"/>
        <dbReference type="ChEBI" id="CHEBI:57925"/>
        <dbReference type="ChEBI" id="CHEBI:90779"/>
        <dbReference type="EC" id="2.5.1.18"/>
    </reaction>
</comment>
<dbReference type="EC" id="2.5.1.18" evidence="1"/>
<dbReference type="PROSITE" id="PS50404">
    <property type="entry name" value="GST_NTER"/>
    <property type="match status" value="1"/>
</dbReference>
<name>A0A0B1T1L6_OESDE</name>
<dbReference type="SFLD" id="SFLDS00019">
    <property type="entry name" value="Glutathione_Transferase_(cytos"/>
    <property type="match status" value="1"/>
</dbReference>
<comment type="similarity">
    <text evidence="3">Belongs to the GST superfamily. Sigma family.</text>
</comment>
<dbReference type="Pfam" id="PF14497">
    <property type="entry name" value="GST_C_3"/>
    <property type="match status" value="1"/>
</dbReference>
<evidence type="ECO:0000313" key="9">
    <source>
        <dbReference type="Proteomes" id="UP000053660"/>
    </source>
</evidence>
<dbReference type="PROSITE" id="PS50405">
    <property type="entry name" value="GST_CTER"/>
    <property type="match status" value="1"/>
</dbReference>
<dbReference type="Proteomes" id="UP000053660">
    <property type="component" value="Unassembled WGS sequence"/>
</dbReference>
<evidence type="ECO:0000313" key="8">
    <source>
        <dbReference type="EMBL" id="KHJ91458.1"/>
    </source>
</evidence>
<dbReference type="GO" id="GO:0004364">
    <property type="term" value="F:glutathione transferase activity"/>
    <property type="evidence" value="ECO:0007669"/>
    <property type="project" value="UniProtKB-EC"/>
</dbReference>
<dbReference type="EMBL" id="KN552052">
    <property type="protein sequence ID" value="KHJ91458.1"/>
    <property type="molecule type" value="Genomic_DNA"/>
</dbReference>
<evidence type="ECO:0000256" key="4">
    <source>
        <dbReference type="ARBA" id="ARBA00047960"/>
    </source>
</evidence>
<dbReference type="Gene3D" id="1.20.1050.10">
    <property type="match status" value="1"/>
</dbReference>
<evidence type="ECO:0000256" key="3">
    <source>
        <dbReference type="ARBA" id="ARBA00038317"/>
    </source>
</evidence>
<organism evidence="8 9">
    <name type="scientific">Oesophagostomum dentatum</name>
    <name type="common">Nodular worm</name>
    <dbReference type="NCBI Taxonomy" id="61180"/>
    <lineage>
        <taxon>Eukaryota</taxon>
        <taxon>Metazoa</taxon>
        <taxon>Ecdysozoa</taxon>
        <taxon>Nematoda</taxon>
        <taxon>Chromadorea</taxon>
        <taxon>Rhabditida</taxon>
        <taxon>Rhabditina</taxon>
        <taxon>Rhabditomorpha</taxon>
        <taxon>Strongyloidea</taxon>
        <taxon>Strongylidae</taxon>
        <taxon>Oesophagostomum</taxon>
    </lineage>
</organism>
<dbReference type="InterPro" id="IPR050213">
    <property type="entry name" value="GST_superfamily"/>
</dbReference>
<dbReference type="GO" id="GO:0005737">
    <property type="term" value="C:cytoplasm"/>
    <property type="evidence" value="ECO:0007669"/>
    <property type="project" value="UniProtKB-ARBA"/>
</dbReference>
<proteinExistence type="inferred from homology"/>
<keyword evidence="2" id="KW-0808">Transferase</keyword>
<dbReference type="InterPro" id="IPR036249">
    <property type="entry name" value="Thioredoxin-like_sf"/>
</dbReference>
<dbReference type="CDD" id="cd03192">
    <property type="entry name" value="GST_C_Sigma_like"/>
    <property type="match status" value="1"/>
</dbReference>
<dbReference type="InterPro" id="IPR040079">
    <property type="entry name" value="Glutathione_S-Trfase"/>
</dbReference>
<accession>A0A0B1T1L6</accession>
<reference evidence="8 9" key="1">
    <citation type="submission" date="2014-03" db="EMBL/GenBank/DDBJ databases">
        <title>Draft genome of the hookworm Oesophagostomum dentatum.</title>
        <authorList>
            <person name="Mitreva M."/>
        </authorList>
    </citation>
    <scope>NUCLEOTIDE SEQUENCE [LARGE SCALE GENOMIC DNA]</scope>
    <source>
        <strain evidence="8 9">OD-Hann</strain>
    </source>
</reference>
<keyword evidence="9" id="KW-1185">Reference proteome</keyword>
<dbReference type="GO" id="GO:0006749">
    <property type="term" value="P:glutathione metabolic process"/>
    <property type="evidence" value="ECO:0007669"/>
    <property type="project" value="TreeGrafter"/>
</dbReference>
<evidence type="ECO:0000256" key="1">
    <source>
        <dbReference type="ARBA" id="ARBA00012452"/>
    </source>
</evidence>
<dbReference type="Gene3D" id="3.40.30.10">
    <property type="entry name" value="Glutaredoxin"/>
    <property type="match status" value="1"/>
</dbReference>
<feature type="domain" description="GST N-terminal" evidence="6">
    <location>
        <begin position="1"/>
        <end position="34"/>
    </location>
</feature>
<dbReference type="InterPro" id="IPR010987">
    <property type="entry name" value="Glutathione-S-Trfase_C-like"/>
</dbReference>
<dbReference type="Pfam" id="PF02798">
    <property type="entry name" value="GST_N"/>
    <property type="match status" value="1"/>
</dbReference>
<protein>
    <recommendedName>
        <fullName evidence="1">glutathione transferase</fullName>
        <ecNumber evidence="1">2.5.1.18</ecNumber>
    </recommendedName>
    <alternativeName>
        <fullName evidence="5">GST class-sigma</fullName>
    </alternativeName>
</protein>
<sequence>MPFGQLPVLEIDGKQLAQSIAISRFLARKFGFAGSNPFDEAVVDSIVDQFRDFMVEVRQVIAVASGLQKGDMGKLVKEVFFPARDKFFGLMEKFLRKSQSGYLVGDSLTFADLYLAECSSEFAKKIPQTYDGFPKVILQVKAHADLYSSMFSDDHHDSFVHLEVKKISIIRTGTHYIKRGTSLLLTSSVQEQPNVAPSYCNSNGTCHYDEAQKTTWKQPCLNMPEFDWFVSSGSSEDCGANSSQRRRNTAISSSFYYIAAIFGLLLSL</sequence>
<dbReference type="InterPro" id="IPR004046">
    <property type="entry name" value="GST_C"/>
</dbReference>
<dbReference type="FunFam" id="1.20.1050.10:FF:000031">
    <property type="entry name" value="Glutathione S-Transferase"/>
    <property type="match status" value="1"/>
</dbReference>
<dbReference type="SUPFAM" id="SSF52833">
    <property type="entry name" value="Thioredoxin-like"/>
    <property type="match status" value="1"/>
</dbReference>